<keyword evidence="3" id="KW-1185">Reference proteome</keyword>
<keyword evidence="1" id="KW-0732">Signal</keyword>
<organism evidence="2 3">
    <name type="scientific">Litoribacter ruber</name>
    <dbReference type="NCBI Taxonomy" id="702568"/>
    <lineage>
        <taxon>Bacteria</taxon>
        <taxon>Pseudomonadati</taxon>
        <taxon>Bacteroidota</taxon>
        <taxon>Cytophagia</taxon>
        <taxon>Cytophagales</taxon>
        <taxon>Cyclobacteriaceae</taxon>
        <taxon>Litoribacter</taxon>
    </lineage>
</organism>
<dbReference type="RefSeq" id="WP_213946327.1">
    <property type="nucleotide sequence ID" value="NZ_JAHCMY010000013.1"/>
</dbReference>
<reference evidence="2 3" key="1">
    <citation type="submission" date="2021-05" db="EMBL/GenBank/DDBJ databases">
        <authorList>
            <person name="Zhang Z.D."/>
            <person name="Osman G."/>
        </authorList>
    </citation>
    <scope>NUCLEOTIDE SEQUENCE [LARGE SCALE GENOMIC DNA]</scope>
    <source>
        <strain evidence="2 3">KCTC 32217</strain>
    </source>
</reference>
<dbReference type="AlphaFoldDB" id="A0AAP2CIQ1"/>
<name>A0AAP2CIQ1_9BACT</name>
<feature type="signal peptide" evidence="1">
    <location>
        <begin position="1"/>
        <end position="17"/>
    </location>
</feature>
<evidence type="ECO:0000313" key="2">
    <source>
        <dbReference type="EMBL" id="MBS9525466.1"/>
    </source>
</evidence>
<evidence type="ECO:0000256" key="1">
    <source>
        <dbReference type="SAM" id="SignalP"/>
    </source>
</evidence>
<proteinExistence type="predicted"/>
<comment type="caution">
    <text evidence="2">The sequence shown here is derived from an EMBL/GenBank/DDBJ whole genome shotgun (WGS) entry which is preliminary data.</text>
</comment>
<feature type="chain" id="PRO_5042847730" evidence="1">
    <location>
        <begin position="18"/>
        <end position="132"/>
    </location>
</feature>
<gene>
    <name evidence="2" type="ORF">KI659_15730</name>
</gene>
<accession>A0AAP2CIQ1</accession>
<dbReference type="EMBL" id="JAHCMY010000013">
    <property type="protein sequence ID" value="MBS9525466.1"/>
    <property type="molecule type" value="Genomic_DNA"/>
</dbReference>
<protein>
    <submittedName>
        <fullName evidence="2">Uncharacterized protein</fullName>
    </submittedName>
</protein>
<dbReference type="Proteomes" id="UP001319104">
    <property type="component" value="Unassembled WGS sequence"/>
</dbReference>
<evidence type="ECO:0000313" key="3">
    <source>
        <dbReference type="Proteomes" id="UP001319104"/>
    </source>
</evidence>
<sequence length="132" mass="15237">MKSFAYIVLLSLISVKAFLPNMDLCCDLHRIPAFFDHYQVHKVQYGDTFWEFVEGHYFYNDDDYEFVAEDPDHANLPFRESHQSLNHWVFYAPSESIALTEPAFPPAAKLGFHRPGLLATADISPFQPPRIS</sequence>